<dbReference type="AlphaFoldDB" id="A0A125YJZ1"/>
<evidence type="ECO:0000256" key="1">
    <source>
        <dbReference type="SAM" id="MobiDB-lite"/>
    </source>
</evidence>
<feature type="region of interest" description="Disordered" evidence="1">
    <location>
        <begin position="443"/>
        <end position="492"/>
    </location>
</feature>
<dbReference type="Proteomes" id="UP000002226">
    <property type="component" value="Unassembled WGS sequence"/>
</dbReference>
<sequence>MQREGWSAGADESSTLLPSLSLALPFLLCPSLDVHLFMARFFLSLFSPFSSISLLAVFSPSFLPLLLLFSRVSLFPFSRRFNMAVSVCCAVCSCFLLPSREDHAAVSGPPSPQASSQDFSSADAELSRPPSVDLSVVVPAFNESLRLPFALAELISFLEARRASSRLLSASPPASSSPSSPSSPSPSSSPPSSSSLAGAPDNASLFTYEIIVVDDGSTDATSALVPLLGAAIFSPSSSPSAARCSRAAAAAAEAASLAFSRVYASSSAANETPRKDLHLSSLAPLGRPSSAVSACSLSSSLEESPPISVAAAEATRAATRVHLAEAAGHQRHARLSRSGRDASRRGRDSEARTATSLCRRVLASDGEAGTRTEEEAEDEVPASSPLSSLRVLRLKENRGKGFSVKLGAMHARGRMLLMADADGATTVDNLVSLERAVLIEGERTRRERSARERTQRERAEGGQRTARDSEACDSASPSPLHAEGDWAEEPRGKVVELSSFSETNDREGKADSIVSGTVELEHSRSAGESGCEKNREALDRTEEAREAVLPASTPPLAFPWRRVYRRETQNEQAETEAFVAFGSRRQLEQAAIASRSWLRNFLMHAFHWCVRAVVGDSRVKDTQCGFKLFTRSAARQLFPRLHLCRWAFDVELLLLARLRHVPVAEVPVEWQEKEGSKLNVLGASFQMARDILVLKCMYTAGLWG</sequence>
<feature type="compositionally biased region" description="Basic and acidic residues" evidence="1">
    <location>
        <begin position="443"/>
        <end position="470"/>
    </location>
</feature>
<accession>A0A125YJZ1</accession>
<keyword evidence="2" id="KW-0812">Transmembrane</keyword>
<dbReference type="SUPFAM" id="SSF53448">
    <property type="entry name" value="Nucleotide-diphospho-sugar transferases"/>
    <property type="match status" value="2"/>
</dbReference>
<organism evidence="3 4">
    <name type="scientific">Toxoplasma gondii (strain ATCC 50861 / VEG)</name>
    <dbReference type="NCBI Taxonomy" id="432359"/>
    <lineage>
        <taxon>Eukaryota</taxon>
        <taxon>Sar</taxon>
        <taxon>Alveolata</taxon>
        <taxon>Apicomplexa</taxon>
        <taxon>Conoidasida</taxon>
        <taxon>Coccidia</taxon>
        <taxon>Eucoccidiorida</taxon>
        <taxon>Eimeriorina</taxon>
        <taxon>Sarcocystidae</taxon>
        <taxon>Toxoplasma</taxon>
    </lineage>
</organism>
<keyword evidence="3" id="KW-0328">Glycosyltransferase</keyword>
<feature type="region of interest" description="Disordered" evidence="1">
    <location>
        <begin position="169"/>
        <end position="198"/>
    </location>
</feature>
<feature type="compositionally biased region" description="Low complexity" evidence="1">
    <location>
        <begin position="113"/>
        <end position="124"/>
    </location>
</feature>
<dbReference type="InterPro" id="IPR029044">
    <property type="entry name" value="Nucleotide-diphossugar_trans"/>
</dbReference>
<feature type="compositionally biased region" description="Low complexity" evidence="1">
    <location>
        <begin position="169"/>
        <end position="180"/>
    </location>
</feature>
<keyword evidence="3" id="KW-0808">Transferase</keyword>
<keyword evidence="4" id="KW-1185">Reference proteome</keyword>
<keyword evidence="2" id="KW-1133">Transmembrane helix</keyword>
<feature type="compositionally biased region" description="Basic and acidic residues" evidence="1">
    <location>
        <begin position="338"/>
        <end position="351"/>
    </location>
</feature>
<dbReference type="GO" id="GO:0005789">
    <property type="term" value="C:endoplasmic reticulum membrane"/>
    <property type="evidence" value="ECO:0007669"/>
    <property type="project" value="TreeGrafter"/>
</dbReference>
<feature type="region of interest" description="Disordered" evidence="1">
    <location>
        <begin position="106"/>
        <end position="126"/>
    </location>
</feature>
<dbReference type="PANTHER" id="PTHR10859">
    <property type="entry name" value="GLYCOSYL TRANSFERASE"/>
    <property type="match status" value="1"/>
</dbReference>
<reference evidence="3" key="1">
    <citation type="submission" date="2007-03" db="EMBL/GenBank/DDBJ databases">
        <authorList>
            <person name="Paulsen I."/>
        </authorList>
    </citation>
    <scope>NUCLEOTIDE SEQUENCE</scope>
    <source>
        <strain evidence="3">VEG</strain>
    </source>
</reference>
<comment type="caution">
    <text evidence="3">The sequence shown here is derived from an EMBL/GenBank/DDBJ whole genome shotgun (WGS) entry which is preliminary data.</text>
</comment>
<gene>
    <name evidence="3" type="ORF">TGVEG_216540</name>
</gene>
<dbReference type="eggNOG" id="KOG2977">
    <property type="taxonomic scope" value="Eukaryota"/>
</dbReference>
<evidence type="ECO:0000313" key="3">
    <source>
        <dbReference type="EMBL" id="ESS28695.1"/>
    </source>
</evidence>
<dbReference type="PaxDb" id="5811-TGME49_016540"/>
<dbReference type="EMBL" id="AAYL02000332">
    <property type="protein sequence ID" value="ESS28695.1"/>
    <property type="molecule type" value="Genomic_DNA"/>
</dbReference>
<keyword evidence="2" id="KW-0472">Membrane</keyword>
<dbReference type="STRING" id="432359.A0A125YJZ1"/>
<proteinExistence type="predicted"/>
<feature type="transmembrane region" description="Helical" evidence="2">
    <location>
        <begin position="20"/>
        <end position="43"/>
    </location>
</feature>
<dbReference type="OMA" id="LMHAFHW"/>
<dbReference type="VEuPathDB" id="ToxoDB:TGVEG_216540"/>
<evidence type="ECO:0000313" key="4">
    <source>
        <dbReference type="Proteomes" id="UP000002226"/>
    </source>
</evidence>
<protein>
    <submittedName>
        <fullName evidence="3">Dolichyl-phosphate beta-glucosyltransferase</fullName>
        <ecNumber evidence="3">2.4.1.117</ecNumber>
    </submittedName>
</protein>
<dbReference type="Gene3D" id="3.90.550.10">
    <property type="entry name" value="Spore Coat Polysaccharide Biosynthesis Protein SpsA, Chain A"/>
    <property type="match status" value="2"/>
</dbReference>
<feature type="region of interest" description="Disordered" evidence="1">
    <location>
        <begin position="325"/>
        <end position="385"/>
    </location>
</feature>
<name>A0A125YJZ1_TOXGV</name>
<feature type="compositionally biased region" description="Basic and acidic residues" evidence="1">
    <location>
        <begin position="482"/>
        <end position="492"/>
    </location>
</feature>
<dbReference type="EC" id="2.4.1.117" evidence="3"/>
<dbReference type="OrthoDB" id="3784at2759"/>
<evidence type="ECO:0000256" key="2">
    <source>
        <dbReference type="SAM" id="Phobius"/>
    </source>
</evidence>
<dbReference type="GO" id="GO:0004581">
    <property type="term" value="F:dolichyl-phosphate beta-glucosyltransferase activity"/>
    <property type="evidence" value="ECO:0007669"/>
    <property type="project" value="UniProtKB-EC"/>
</dbReference>
<dbReference type="GO" id="GO:0006487">
    <property type="term" value="P:protein N-linked glycosylation"/>
    <property type="evidence" value="ECO:0007669"/>
    <property type="project" value="TreeGrafter"/>
</dbReference>
<feature type="transmembrane region" description="Helical" evidence="2">
    <location>
        <begin position="49"/>
        <end position="69"/>
    </location>
</feature>
<dbReference type="PANTHER" id="PTHR10859:SF91">
    <property type="entry name" value="DOLICHYL-PHOSPHATE BETA-GLUCOSYLTRANSFERASE"/>
    <property type="match status" value="1"/>
</dbReference>